<evidence type="ECO:0000256" key="1">
    <source>
        <dbReference type="ARBA" id="ARBA00010617"/>
    </source>
</evidence>
<dbReference type="AlphaFoldDB" id="A0A9J6EGS0"/>
<evidence type="ECO:0008006" key="7">
    <source>
        <dbReference type="Google" id="ProtNLM"/>
    </source>
</evidence>
<keyword evidence="6" id="KW-1185">Reference proteome</keyword>
<dbReference type="GO" id="GO:0006082">
    <property type="term" value="P:organic acid metabolic process"/>
    <property type="evidence" value="ECO:0007669"/>
    <property type="project" value="TreeGrafter"/>
</dbReference>
<keyword evidence="2" id="KW-0479">Metal-binding</keyword>
<dbReference type="Proteomes" id="UP000821866">
    <property type="component" value="Chromosome 2"/>
</dbReference>
<dbReference type="GO" id="GO:0005506">
    <property type="term" value="F:iron ion binding"/>
    <property type="evidence" value="ECO:0007669"/>
    <property type="project" value="InterPro"/>
</dbReference>
<protein>
    <recommendedName>
        <fullName evidence="7">Cytochrome</fullName>
    </recommendedName>
</protein>
<evidence type="ECO:0000256" key="4">
    <source>
        <dbReference type="ARBA" id="ARBA00023033"/>
    </source>
</evidence>
<dbReference type="InterPro" id="IPR001128">
    <property type="entry name" value="Cyt_P450"/>
</dbReference>
<dbReference type="InterPro" id="IPR050182">
    <property type="entry name" value="Cytochrome_P450_fam2"/>
</dbReference>
<gene>
    <name evidence="5" type="ORF">HPB51_009516</name>
</gene>
<dbReference type="Gene3D" id="1.10.630.10">
    <property type="entry name" value="Cytochrome P450"/>
    <property type="match status" value="1"/>
</dbReference>
<reference evidence="5" key="1">
    <citation type="journal article" date="2020" name="Cell">
        <title>Large-Scale Comparative Analyses of Tick Genomes Elucidate Their Genetic Diversity and Vector Capacities.</title>
        <authorList>
            <consortium name="Tick Genome and Microbiome Consortium (TIGMIC)"/>
            <person name="Jia N."/>
            <person name="Wang J."/>
            <person name="Shi W."/>
            <person name="Du L."/>
            <person name="Sun Y."/>
            <person name="Zhan W."/>
            <person name="Jiang J.F."/>
            <person name="Wang Q."/>
            <person name="Zhang B."/>
            <person name="Ji P."/>
            <person name="Bell-Sakyi L."/>
            <person name="Cui X.M."/>
            <person name="Yuan T.T."/>
            <person name="Jiang B.G."/>
            <person name="Yang W.F."/>
            <person name="Lam T.T."/>
            <person name="Chang Q.C."/>
            <person name="Ding S.J."/>
            <person name="Wang X.J."/>
            <person name="Zhu J.G."/>
            <person name="Ruan X.D."/>
            <person name="Zhao L."/>
            <person name="Wei J.T."/>
            <person name="Ye R.Z."/>
            <person name="Que T.C."/>
            <person name="Du C.H."/>
            <person name="Zhou Y.H."/>
            <person name="Cheng J.X."/>
            <person name="Dai P.F."/>
            <person name="Guo W.B."/>
            <person name="Han X.H."/>
            <person name="Huang E.J."/>
            <person name="Li L.F."/>
            <person name="Wei W."/>
            <person name="Gao Y.C."/>
            <person name="Liu J.Z."/>
            <person name="Shao H.Z."/>
            <person name="Wang X."/>
            <person name="Wang C.C."/>
            <person name="Yang T.C."/>
            <person name="Huo Q.B."/>
            <person name="Li W."/>
            <person name="Chen H.Y."/>
            <person name="Chen S.E."/>
            <person name="Zhou L.G."/>
            <person name="Ni X.B."/>
            <person name="Tian J.H."/>
            <person name="Sheng Y."/>
            <person name="Liu T."/>
            <person name="Pan Y.S."/>
            <person name="Xia L.Y."/>
            <person name="Li J."/>
            <person name="Zhao F."/>
            <person name="Cao W.C."/>
        </authorList>
    </citation>
    <scope>NUCLEOTIDE SEQUENCE</scope>
    <source>
        <strain evidence="5">Rmic-2018</strain>
    </source>
</reference>
<dbReference type="PANTHER" id="PTHR24300:SF375">
    <property type="entry name" value="CYTOCHROME P450 FAMILY"/>
    <property type="match status" value="1"/>
</dbReference>
<evidence type="ECO:0000256" key="3">
    <source>
        <dbReference type="ARBA" id="ARBA00023004"/>
    </source>
</evidence>
<sequence length="253" mass="29459">MRLDTNKRFCNCHKIFKEEARHLVAKIAEAGGKPIASRGLLDASVLNNITFYLFGKRHDLDDPKRRQLDALIAGFFQSGLDFSIEWLPGWLRRASQRLFPTMRCSAVSRLAEDITDYMRRVLFQTIYRGEEIEHHQRIPESQRPRCFVDSFLREIQSQEQADITMDHLVGNVSDLVVAGILTTTATLQWHLLQLALESCRLQAQLQQELDLIVGRERPPAWEDRHRMPLTMATIWEMYRWKVVTPLGLPREYA</sequence>
<dbReference type="InterPro" id="IPR036396">
    <property type="entry name" value="Cyt_P450_sf"/>
</dbReference>
<dbReference type="GO" id="GO:0006805">
    <property type="term" value="P:xenobiotic metabolic process"/>
    <property type="evidence" value="ECO:0007669"/>
    <property type="project" value="TreeGrafter"/>
</dbReference>
<dbReference type="VEuPathDB" id="VectorBase:LOC119161891"/>
<dbReference type="GO" id="GO:0016712">
    <property type="term" value="F:oxidoreductase activity, acting on paired donors, with incorporation or reduction of molecular oxygen, reduced flavin or flavoprotein as one donor, and incorporation of one atom of oxygen"/>
    <property type="evidence" value="ECO:0007669"/>
    <property type="project" value="TreeGrafter"/>
</dbReference>
<accession>A0A9J6EGS0</accession>
<dbReference type="GO" id="GO:0005737">
    <property type="term" value="C:cytoplasm"/>
    <property type="evidence" value="ECO:0007669"/>
    <property type="project" value="TreeGrafter"/>
</dbReference>
<keyword evidence="4" id="KW-0560">Oxidoreductase</keyword>
<evidence type="ECO:0000256" key="2">
    <source>
        <dbReference type="ARBA" id="ARBA00022723"/>
    </source>
</evidence>
<dbReference type="PRINTS" id="PR00463">
    <property type="entry name" value="EP450I"/>
</dbReference>
<dbReference type="PANTHER" id="PTHR24300">
    <property type="entry name" value="CYTOCHROME P450 508A4-RELATED"/>
    <property type="match status" value="1"/>
</dbReference>
<comment type="similarity">
    <text evidence="1">Belongs to the cytochrome P450 family.</text>
</comment>
<proteinExistence type="inferred from homology"/>
<comment type="caution">
    <text evidence="5">The sequence shown here is derived from an EMBL/GenBank/DDBJ whole genome shotgun (WGS) entry which is preliminary data.</text>
</comment>
<keyword evidence="4" id="KW-0503">Monooxygenase</keyword>
<reference evidence="5" key="2">
    <citation type="submission" date="2021-09" db="EMBL/GenBank/DDBJ databases">
        <authorList>
            <person name="Jia N."/>
            <person name="Wang J."/>
            <person name="Shi W."/>
            <person name="Du L."/>
            <person name="Sun Y."/>
            <person name="Zhan W."/>
            <person name="Jiang J."/>
            <person name="Wang Q."/>
            <person name="Zhang B."/>
            <person name="Ji P."/>
            <person name="Sakyi L.B."/>
            <person name="Cui X."/>
            <person name="Yuan T."/>
            <person name="Jiang B."/>
            <person name="Yang W."/>
            <person name="Lam T.T.-Y."/>
            <person name="Chang Q."/>
            <person name="Ding S."/>
            <person name="Wang X."/>
            <person name="Zhu J."/>
            <person name="Ruan X."/>
            <person name="Zhao L."/>
            <person name="Wei J."/>
            <person name="Que T."/>
            <person name="Du C."/>
            <person name="Cheng J."/>
            <person name="Dai P."/>
            <person name="Han X."/>
            <person name="Huang E."/>
            <person name="Gao Y."/>
            <person name="Liu J."/>
            <person name="Shao H."/>
            <person name="Ye R."/>
            <person name="Li L."/>
            <person name="Wei W."/>
            <person name="Wang X."/>
            <person name="Wang C."/>
            <person name="Huo Q."/>
            <person name="Li W."/>
            <person name="Guo W."/>
            <person name="Chen H."/>
            <person name="Chen S."/>
            <person name="Zhou L."/>
            <person name="Zhou L."/>
            <person name="Ni X."/>
            <person name="Tian J."/>
            <person name="Zhou Y."/>
            <person name="Sheng Y."/>
            <person name="Liu T."/>
            <person name="Pan Y."/>
            <person name="Xia L."/>
            <person name="Li J."/>
            <person name="Zhao F."/>
            <person name="Cao W."/>
        </authorList>
    </citation>
    <scope>NUCLEOTIDE SEQUENCE</scope>
    <source>
        <strain evidence="5">Rmic-2018</strain>
        <tissue evidence="5">Larvae</tissue>
    </source>
</reference>
<dbReference type="Pfam" id="PF00067">
    <property type="entry name" value="p450"/>
    <property type="match status" value="1"/>
</dbReference>
<dbReference type="EMBL" id="JABSTU010000004">
    <property type="protein sequence ID" value="KAH8033317.1"/>
    <property type="molecule type" value="Genomic_DNA"/>
</dbReference>
<evidence type="ECO:0000313" key="5">
    <source>
        <dbReference type="EMBL" id="KAH8033317.1"/>
    </source>
</evidence>
<dbReference type="InterPro" id="IPR002401">
    <property type="entry name" value="Cyt_P450_E_grp-I"/>
</dbReference>
<evidence type="ECO:0000313" key="6">
    <source>
        <dbReference type="Proteomes" id="UP000821866"/>
    </source>
</evidence>
<dbReference type="SUPFAM" id="SSF48264">
    <property type="entry name" value="Cytochrome P450"/>
    <property type="match status" value="1"/>
</dbReference>
<name>A0A9J6EGS0_RHIMP</name>
<organism evidence="5 6">
    <name type="scientific">Rhipicephalus microplus</name>
    <name type="common">Cattle tick</name>
    <name type="synonym">Boophilus microplus</name>
    <dbReference type="NCBI Taxonomy" id="6941"/>
    <lineage>
        <taxon>Eukaryota</taxon>
        <taxon>Metazoa</taxon>
        <taxon>Ecdysozoa</taxon>
        <taxon>Arthropoda</taxon>
        <taxon>Chelicerata</taxon>
        <taxon>Arachnida</taxon>
        <taxon>Acari</taxon>
        <taxon>Parasitiformes</taxon>
        <taxon>Ixodida</taxon>
        <taxon>Ixodoidea</taxon>
        <taxon>Ixodidae</taxon>
        <taxon>Rhipicephalinae</taxon>
        <taxon>Rhipicephalus</taxon>
        <taxon>Boophilus</taxon>
    </lineage>
</organism>
<keyword evidence="3" id="KW-0408">Iron</keyword>
<dbReference type="GO" id="GO:0020037">
    <property type="term" value="F:heme binding"/>
    <property type="evidence" value="ECO:0007669"/>
    <property type="project" value="InterPro"/>
</dbReference>